<accession>A0A2G6JM70</accession>
<dbReference type="STRING" id="207954.MED92_16770"/>
<dbReference type="SMART" id="SM00116">
    <property type="entry name" value="CBS"/>
    <property type="match status" value="2"/>
</dbReference>
<reference evidence="4 5" key="1">
    <citation type="submission" date="2017-10" db="EMBL/GenBank/DDBJ databases">
        <title>Novel microbial diversity and functional potential in the marine mammal oral microbiome.</title>
        <authorList>
            <person name="Dudek N.K."/>
            <person name="Sun C.L."/>
            <person name="Burstein D."/>
            <person name="Kantor R.S."/>
            <person name="Aliaga Goltsman D.S."/>
            <person name="Bik E.M."/>
            <person name="Thomas B.C."/>
            <person name="Banfield J.F."/>
            <person name="Relman D.A."/>
        </authorList>
    </citation>
    <scope>NUCLEOTIDE SEQUENCE [LARGE SCALE GENOMIC DNA]</scope>
    <source>
        <strain evidence="4">DOLJORAL78_47_21</strain>
    </source>
</reference>
<sequence>MALYVYDHGYRIQTSKDALFPKGGVKSLKESKAMHRSADIEDRFRANEDRFVIPGPEKGPENTDNMTRAYASVSEESTDGTESSQLSVSRLMVSPVHTIRPTTPINLAWKRMLSLEISHLIVSNSDQRPLGLISKADLLEAGPDSIRPVEEIYSQKLIAATPETRIQDVAINFIENDINSIPVVDKDDKIVGIVCRTDLLRLLISGLHLERWV</sequence>
<dbReference type="Gene3D" id="3.10.580.10">
    <property type="entry name" value="CBS-domain"/>
    <property type="match status" value="2"/>
</dbReference>
<comment type="caution">
    <text evidence="4">The sequence shown here is derived from an EMBL/GenBank/DDBJ whole genome shotgun (WGS) entry which is preliminary data.</text>
</comment>
<dbReference type="SUPFAM" id="SSF54631">
    <property type="entry name" value="CBS-domain pair"/>
    <property type="match status" value="1"/>
</dbReference>
<evidence type="ECO:0000313" key="5">
    <source>
        <dbReference type="Proteomes" id="UP000243469"/>
    </source>
</evidence>
<protein>
    <recommendedName>
        <fullName evidence="3">CBS domain-containing protein</fullName>
    </recommendedName>
</protein>
<proteinExistence type="predicted"/>
<dbReference type="InterPro" id="IPR046342">
    <property type="entry name" value="CBS_dom_sf"/>
</dbReference>
<gene>
    <name evidence="4" type="ORF">CSA60_02955</name>
</gene>
<organism evidence="4 5">
    <name type="scientific">Neptuniibacter caesariensis</name>
    <dbReference type="NCBI Taxonomy" id="207954"/>
    <lineage>
        <taxon>Bacteria</taxon>
        <taxon>Pseudomonadati</taxon>
        <taxon>Pseudomonadota</taxon>
        <taxon>Gammaproteobacteria</taxon>
        <taxon>Oceanospirillales</taxon>
        <taxon>Oceanospirillaceae</taxon>
        <taxon>Neptuniibacter</taxon>
    </lineage>
</organism>
<dbReference type="PROSITE" id="PS51371">
    <property type="entry name" value="CBS"/>
    <property type="match status" value="2"/>
</dbReference>
<dbReference type="PANTHER" id="PTHR43080:SF2">
    <property type="entry name" value="CBS DOMAIN-CONTAINING PROTEIN"/>
    <property type="match status" value="1"/>
</dbReference>
<feature type="domain" description="CBS" evidence="3">
    <location>
        <begin position="153"/>
        <end position="210"/>
    </location>
</feature>
<dbReference type="Pfam" id="PF00571">
    <property type="entry name" value="CBS"/>
    <property type="match status" value="2"/>
</dbReference>
<keyword evidence="1 2" id="KW-0129">CBS domain</keyword>
<evidence type="ECO:0000259" key="3">
    <source>
        <dbReference type="PROSITE" id="PS51371"/>
    </source>
</evidence>
<evidence type="ECO:0000256" key="1">
    <source>
        <dbReference type="ARBA" id="ARBA00023122"/>
    </source>
</evidence>
<dbReference type="InterPro" id="IPR051257">
    <property type="entry name" value="Diverse_CBS-Domain"/>
</dbReference>
<name>A0A2G6JM70_NEPCE</name>
<evidence type="ECO:0000256" key="2">
    <source>
        <dbReference type="PROSITE-ProRule" id="PRU00703"/>
    </source>
</evidence>
<dbReference type="AlphaFoldDB" id="A0A2G6JM70"/>
<dbReference type="Proteomes" id="UP000243469">
    <property type="component" value="Unassembled WGS sequence"/>
</dbReference>
<dbReference type="InterPro" id="IPR000644">
    <property type="entry name" value="CBS_dom"/>
</dbReference>
<dbReference type="PANTHER" id="PTHR43080">
    <property type="entry name" value="CBS DOMAIN-CONTAINING PROTEIN CBSX3, MITOCHONDRIAL"/>
    <property type="match status" value="1"/>
</dbReference>
<dbReference type="EMBL" id="PDSH01000016">
    <property type="protein sequence ID" value="PIE24524.1"/>
    <property type="molecule type" value="Genomic_DNA"/>
</dbReference>
<feature type="domain" description="CBS" evidence="3">
    <location>
        <begin position="92"/>
        <end position="149"/>
    </location>
</feature>
<evidence type="ECO:0000313" key="4">
    <source>
        <dbReference type="EMBL" id="PIE24524.1"/>
    </source>
</evidence>